<dbReference type="GO" id="GO:0005506">
    <property type="term" value="F:iron ion binding"/>
    <property type="evidence" value="ECO:0007669"/>
    <property type="project" value="InterPro"/>
</dbReference>
<proteinExistence type="inferred from homology"/>
<dbReference type="SUPFAM" id="SSF48264">
    <property type="entry name" value="Cytochrome P450"/>
    <property type="match status" value="1"/>
</dbReference>
<dbReference type="EMBL" id="CAEZVB010000013">
    <property type="protein sequence ID" value="CAB4617210.1"/>
    <property type="molecule type" value="Genomic_DNA"/>
</dbReference>
<dbReference type="InterPro" id="IPR001128">
    <property type="entry name" value="Cyt_P450"/>
</dbReference>
<sequence>MAQSSTQEPRPVSPFAAWQAERSSDPRGYYANLRKEGRIDFKTHRWAGGKKGPTAAVLHRDDIGQLLRDVDTYSSEVFAYGPDVHAIPQEIQAPLHTTYRRLLDPLFSPKKMAELQPKVEVAVNKFIDAFIDNGEVEVNEGLAVPLPCLTFLELLGLPSDELQMLVYWKDILIRPEIVGGSFSEGQRIQAEVVPQMFARFALEIEDRKVNPRDDLITYFSTTEVDGRKLTEEEQCSVLFFLLAAGLDTVTISLQAMFYYIATHPETQQMLHDDPSQVENVVEELLRWETPVMSVMRVAKEDTELGGCPIAKGTFMVACLASGNVEEEVPESLNLDLTRGDKAHLAFGAGPHRCLGSHLARMELRTVIREWHKRIPFYEVKPGETIEWVPSALRGIDYLPLQWKTKG</sequence>
<dbReference type="PANTHER" id="PTHR46696">
    <property type="entry name" value="P450, PUTATIVE (EUROFUNG)-RELATED"/>
    <property type="match status" value="1"/>
</dbReference>
<dbReference type="PRINTS" id="PR00359">
    <property type="entry name" value="BP450"/>
</dbReference>
<dbReference type="GO" id="GO:0016705">
    <property type="term" value="F:oxidoreductase activity, acting on paired donors, with incorporation or reduction of molecular oxygen"/>
    <property type="evidence" value="ECO:0007669"/>
    <property type="project" value="InterPro"/>
</dbReference>
<reference evidence="3" key="1">
    <citation type="submission" date="2020-05" db="EMBL/GenBank/DDBJ databases">
        <authorList>
            <person name="Chiriac C."/>
            <person name="Salcher M."/>
            <person name="Ghai R."/>
            <person name="Kavagutti S V."/>
        </authorList>
    </citation>
    <scope>NUCLEOTIDE SEQUENCE</scope>
</reference>
<accession>A0A6J6HVK6</accession>
<name>A0A6J6HVK6_9ZZZZ</name>
<dbReference type="GO" id="GO:0020037">
    <property type="term" value="F:heme binding"/>
    <property type="evidence" value="ECO:0007669"/>
    <property type="project" value="InterPro"/>
</dbReference>
<organism evidence="3">
    <name type="scientific">freshwater metagenome</name>
    <dbReference type="NCBI Taxonomy" id="449393"/>
    <lineage>
        <taxon>unclassified sequences</taxon>
        <taxon>metagenomes</taxon>
        <taxon>ecological metagenomes</taxon>
    </lineage>
</organism>
<dbReference type="Pfam" id="PF00067">
    <property type="entry name" value="p450"/>
    <property type="match status" value="1"/>
</dbReference>
<dbReference type="AlphaFoldDB" id="A0A6J6HVK6"/>
<protein>
    <submittedName>
        <fullName evidence="3">Unannotated protein</fullName>
    </submittedName>
</protein>
<gene>
    <name evidence="3" type="ORF">UFOPK1908_00469</name>
</gene>
<dbReference type="InterPro" id="IPR017972">
    <property type="entry name" value="Cyt_P450_CS"/>
</dbReference>
<dbReference type="GO" id="GO:0004497">
    <property type="term" value="F:monooxygenase activity"/>
    <property type="evidence" value="ECO:0007669"/>
    <property type="project" value="InterPro"/>
</dbReference>
<evidence type="ECO:0000313" key="3">
    <source>
        <dbReference type="EMBL" id="CAB4617210.1"/>
    </source>
</evidence>
<dbReference type="PRINTS" id="PR00385">
    <property type="entry name" value="P450"/>
</dbReference>
<dbReference type="PROSITE" id="PS00086">
    <property type="entry name" value="CYTOCHROME_P450"/>
    <property type="match status" value="1"/>
</dbReference>
<evidence type="ECO:0000256" key="2">
    <source>
        <dbReference type="SAM" id="MobiDB-lite"/>
    </source>
</evidence>
<feature type="region of interest" description="Disordered" evidence="2">
    <location>
        <begin position="1"/>
        <end position="23"/>
    </location>
</feature>
<dbReference type="PANTHER" id="PTHR46696:SF6">
    <property type="entry name" value="P450, PUTATIVE (EUROFUNG)-RELATED"/>
    <property type="match status" value="1"/>
</dbReference>
<comment type="similarity">
    <text evidence="1">Belongs to the cytochrome P450 family.</text>
</comment>
<dbReference type="InterPro" id="IPR036396">
    <property type="entry name" value="Cyt_P450_sf"/>
</dbReference>
<dbReference type="Gene3D" id="1.10.630.10">
    <property type="entry name" value="Cytochrome P450"/>
    <property type="match status" value="1"/>
</dbReference>
<evidence type="ECO:0000256" key="1">
    <source>
        <dbReference type="ARBA" id="ARBA00010617"/>
    </source>
</evidence>
<dbReference type="InterPro" id="IPR002397">
    <property type="entry name" value="Cyt_P450_B"/>
</dbReference>